<dbReference type="PROSITE" id="PS51257">
    <property type="entry name" value="PROKAR_LIPOPROTEIN"/>
    <property type="match status" value="1"/>
</dbReference>
<dbReference type="EMBL" id="RCZH01000006">
    <property type="protein sequence ID" value="TPG40941.1"/>
    <property type="molecule type" value="Genomic_DNA"/>
</dbReference>
<name>A0A502EXR8_9FLAO</name>
<dbReference type="RefSeq" id="WP_140506992.1">
    <property type="nucleotide sequence ID" value="NZ_RCZH01000006.1"/>
</dbReference>
<evidence type="ECO:0000313" key="2">
    <source>
        <dbReference type="Proteomes" id="UP000319700"/>
    </source>
</evidence>
<dbReference type="AlphaFoldDB" id="A0A502EXR8"/>
<dbReference type="Gene3D" id="2.40.128.640">
    <property type="match status" value="1"/>
</dbReference>
<proteinExistence type="predicted"/>
<gene>
    <name evidence="1" type="ORF">EAH81_11425</name>
</gene>
<keyword evidence="2" id="KW-1185">Reference proteome</keyword>
<organism evidence="1 2">
    <name type="scientific">Flavobacterium pectinovorum</name>
    <dbReference type="NCBI Taxonomy" id="29533"/>
    <lineage>
        <taxon>Bacteria</taxon>
        <taxon>Pseudomonadati</taxon>
        <taxon>Bacteroidota</taxon>
        <taxon>Flavobacteriia</taxon>
        <taxon>Flavobacteriales</taxon>
        <taxon>Flavobacteriaceae</taxon>
        <taxon>Flavobacterium</taxon>
    </lineage>
</organism>
<comment type="caution">
    <text evidence="1">The sequence shown here is derived from an EMBL/GenBank/DDBJ whole genome shotgun (WGS) entry which is preliminary data.</text>
</comment>
<dbReference type="InterPro" id="IPR007298">
    <property type="entry name" value="Cu-R_lipoprotein_NlpE"/>
</dbReference>
<accession>A0A502EXR8</accession>
<dbReference type="Proteomes" id="UP000319700">
    <property type="component" value="Unassembled WGS sequence"/>
</dbReference>
<dbReference type="OrthoDB" id="5348860at2"/>
<sequence>MKKLVLILAISSLIISCNSKKKENLTNTSIDSTAAIIDDTRSLVSESESLGEAKTYEGVLPCADCSGIKTVLKIYAGDGTMETHKFDLSSVYQGKGDGKEFTQKGNYNTERGLEDDPNGTIYVLNYDKPEGEQIFYGYSAKSPDKLFLLDHDRKIIKTKQVYALTLQLDN</sequence>
<evidence type="ECO:0000313" key="1">
    <source>
        <dbReference type="EMBL" id="TPG40941.1"/>
    </source>
</evidence>
<protein>
    <submittedName>
        <fullName evidence="1">Copper resistance protein NlpE</fullName>
    </submittedName>
</protein>
<dbReference type="Pfam" id="PF04170">
    <property type="entry name" value="NlpE"/>
    <property type="match status" value="1"/>
</dbReference>
<reference evidence="1 2" key="1">
    <citation type="journal article" date="2019" name="Environ. Microbiol.">
        <title>Species interactions and distinct microbial communities in high Arctic permafrost affected cryosols are associated with the CH4 and CO2 gas fluxes.</title>
        <authorList>
            <person name="Altshuler I."/>
            <person name="Hamel J."/>
            <person name="Turney S."/>
            <person name="Magnuson E."/>
            <person name="Levesque R."/>
            <person name="Greer C."/>
            <person name="Whyte L.G."/>
        </authorList>
    </citation>
    <scope>NUCLEOTIDE SEQUENCE [LARGE SCALE GENOMIC DNA]</scope>
    <source>
        <strain evidence="1 2">42</strain>
    </source>
</reference>